<dbReference type="Proteomes" id="UP001595699">
    <property type="component" value="Unassembled WGS sequence"/>
</dbReference>
<dbReference type="InterPro" id="IPR050266">
    <property type="entry name" value="AB_hydrolase_sf"/>
</dbReference>
<dbReference type="InterPro" id="IPR000639">
    <property type="entry name" value="Epox_hydrolase-like"/>
</dbReference>
<name>A0ABV7YNF8_9ACTN</name>
<dbReference type="RefSeq" id="WP_205121300.1">
    <property type="nucleotide sequence ID" value="NZ_JAFBCM010000001.1"/>
</dbReference>
<dbReference type="GO" id="GO:0016787">
    <property type="term" value="F:hydrolase activity"/>
    <property type="evidence" value="ECO:0007669"/>
    <property type="project" value="UniProtKB-KW"/>
</dbReference>
<evidence type="ECO:0000313" key="2">
    <source>
        <dbReference type="EMBL" id="MFC3765315.1"/>
    </source>
</evidence>
<dbReference type="Gene3D" id="3.40.50.1820">
    <property type="entry name" value="alpha/beta hydrolase"/>
    <property type="match status" value="1"/>
</dbReference>
<dbReference type="PANTHER" id="PTHR43798">
    <property type="entry name" value="MONOACYLGLYCEROL LIPASE"/>
    <property type="match status" value="1"/>
</dbReference>
<organism evidence="2 3">
    <name type="scientific">Tenggerimyces flavus</name>
    <dbReference type="NCBI Taxonomy" id="1708749"/>
    <lineage>
        <taxon>Bacteria</taxon>
        <taxon>Bacillati</taxon>
        <taxon>Actinomycetota</taxon>
        <taxon>Actinomycetes</taxon>
        <taxon>Propionibacteriales</taxon>
        <taxon>Nocardioidaceae</taxon>
        <taxon>Tenggerimyces</taxon>
    </lineage>
</organism>
<comment type="caution">
    <text evidence="2">The sequence shown here is derived from an EMBL/GenBank/DDBJ whole genome shotgun (WGS) entry which is preliminary data.</text>
</comment>
<gene>
    <name evidence="2" type="ORF">ACFOUW_31075</name>
</gene>
<accession>A0ABV7YNF8</accession>
<protein>
    <submittedName>
        <fullName evidence="2">Alpha/beta fold hydrolase</fullName>
    </submittedName>
</protein>
<keyword evidence="3" id="KW-1185">Reference proteome</keyword>
<dbReference type="Pfam" id="PF00561">
    <property type="entry name" value="Abhydrolase_1"/>
    <property type="match status" value="1"/>
</dbReference>
<reference evidence="3" key="1">
    <citation type="journal article" date="2019" name="Int. J. Syst. Evol. Microbiol.">
        <title>The Global Catalogue of Microorganisms (GCM) 10K type strain sequencing project: providing services to taxonomists for standard genome sequencing and annotation.</title>
        <authorList>
            <consortium name="The Broad Institute Genomics Platform"/>
            <consortium name="The Broad Institute Genome Sequencing Center for Infectious Disease"/>
            <person name="Wu L."/>
            <person name="Ma J."/>
        </authorList>
    </citation>
    <scope>NUCLEOTIDE SEQUENCE [LARGE SCALE GENOMIC DNA]</scope>
    <source>
        <strain evidence="3">CGMCC 4.7241</strain>
    </source>
</reference>
<feature type="domain" description="AB hydrolase-1" evidence="1">
    <location>
        <begin position="30"/>
        <end position="276"/>
    </location>
</feature>
<sequence length="298" mass="32800">MTDDAFAHPRTLRLDGGPLGVYEAGPADAPTVVLLHGAMLDTAALTWRHLMPALAARWNVLAVDLPRHGLSRPWTGRVDQPRMETVLDELLEQVGVRQTSLVGLSMGAGVALGYALTRPDRVSALVAMNPGGLDARRPWQLLTWLVLRSGALLRASTRWTAGPRYLRRTMSRHLANGTRTRDFDVLMRLIEAEARQRVEHREPALDDWQVDAYGPTSMRLDFTPSLPVLRMPSLWLHGRDDPLVTEGVMRRAAALAQNGEFRSVDGAGHLIPLDAPDQIAEVVGTFLDTVHGHGCPHP</sequence>
<dbReference type="PRINTS" id="PR00111">
    <property type="entry name" value="ABHYDROLASE"/>
</dbReference>
<dbReference type="InterPro" id="IPR000073">
    <property type="entry name" value="AB_hydrolase_1"/>
</dbReference>
<keyword evidence="2" id="KW-0378">Hydrolase</keyword>
<dbReference type="PANTHER" id="PTHR43798:SF33">
    <property type="entry name" value="HYDROLASE, PUTATIVE (AFU_ORTHOLOGUE AFUA_2G14860)-RELATED"/>
    <property type="match status" value="1"/>
</dbReference>
<dbReference type="InterPro" id="IPR029058">
    <property type="entry name" value="AB_hydrolase_fold"/>
</dbReference>
<evidence type="ECO:0000259" key="1">
    <source>
        <dbReference type="Pfam" id="PF00561"/>
    </source>
</evidence>
<dbReference type="PRINTS" id="PR00412">
    <property type="entry name" value="EPOXHYDRLASE"/>
</dbReference>
<proteinExistence type="predicted"/>
<dbReference type="SUPFAM" id="SSF53474">
    <property type="entry name" value="alpha/beta-Hydrolases"/>
    <property type="match status" value="1"/>
</dbReference>
<dbReference type="EMBL" id="JBHRZH010000037">
    <property type="protein sequence ID" value="MFC3765315.1"/>
    <property type="molecule type" value="Genomic_DNA"/>
</dbReference>
<evidence type="ECO:0000313" key="3">
    <source>
        <dbReference type="Proteomes" id="UP001595699"/>
    </source>
</evidence>